<accession>A0A0P7Y711</accession>
<dbReference type="Proteomes" id="UP000034805">
    <property type="component" value="Unassembled WGS sequence"/>
</dbReference>
<name>A0A0P7Y711_SCLFO</name>
<reference evidence="1 2" key="1">
    <citation type="submission" date="2015-08" db="EMBL/GenBank/DDBJ databases">
        <title>The genome of the Asian arowana (Scleropages formosus).</title>
        <authorList>
            <person name="Tan M.H."/>
            <person name="Gan H.M."/>
            <person name="Croft L.J."/>
            <person name="Austin C.M."/>
        </authorList>
    </citation>
    <scope>NUCLEOTIDE SEQUENCE [LARGE SCALE GENOMIC DNA]</scope>
    <source>
        <strain evidence="1">Aro1</strain>
    </source>
</reference>
<organism evidence="1 2">
    <name type="scientific">Scleropages formosus</name>
    <name type="common">Asian bonytongue</name>
    <name type="synonym">Osteoglossum formosum</name>
    <dbReference type="NCBI Taxonomy" id="113540"/>
    <lineage>
        <taxon>Eukaryota</taxon>
        <taxon>Metazoa</taxon>
        <taxon>Chordata</taxon>
        <taxon>Craniata</taxon>
        <taxon>Vertebrata</taxon>
        <taxon>Euteleostomi</taxon>
        <taxon>Actinopterygii</taxon>
        <taxon>Neopterygii</taxon>
        <taxon>Teleostei</taxon>
        <taxon>Osteoglossocephala</taxon>
        <taxon>Osteoglossomorpha</taxon>
        <taxon>Osteoglossiformes</taxon>
        <taxon>Osteoglossidae</taxon>
        <taxon>Scleropages</taxon>
    </lineage>
</organism>
<gene>
    <name evidence="1" type="ORF">Z043_120397</name>
</gene>
<dbReference type="EMBL" id="JARO02009548">
    <property type="protein sequence ID" value="KPP61498.1"/>
    <property type="molecule type" value="Genomic_DNA"/>
</dbReference>
<proteinExistence type="predicted"/>
<evidence type="ECO:0000313" key="1">
    <source>
        <dbReference type="EMBL" id="KPP61498.1"/>
    </source>
</evidence>
<sequence length="71" mass="7558">MSHRCGVGSGAGCSADRWYVDLSANGTLPRWLHIRRGSGPAAEQRDNGLERRDNAFTAAAAAPVPIIIIII</sequence>
<dbReference type="AlphaFoldDB" id="A0A0P7Y711"/>
<evidence type="ECO:0000313" key="2">
    <source>
        <dbReference type="Proteomes" id="UP000034805"/>
    </source>
</evidence>
<protein>
    <submittedName>
        <fullName evidence="1">Uncharacterized protein</fullName>
    </submittedName>
</protein>
<comment type="caution">
    <text evidence="1">The sequence shown here is derived from an EMBL/GenBank/DDBJ whole genome shotgun (WGS) entry which is preliminary data.</text>
</comment>